<reference evidence="5" key="1">
    <citation type="journal article" date="2019" name="J. Bacteriol.">
        <title>A Mutagenic Screen Identifies a TonB-Dependent Receptor Required for the Lanthanide Metal Switch in the Type I Methanotroph 'Methylotuvimicrobium buryatense' 5GB1C.</title>
        <authorList>
            <person name="Groom J.D."/>
            <person name="Ford S.M."/>
            <person name="Pesesky M.W."/>
            <person name="Lidstrom M.E."/>
        </authorList>
    </citation>
    <scope>NUCLEOTIDE SEQUENCE [LARGE SCALE GENOMIC DNA]</scope>
    <source>
        <strain evidence="5">5GB1C</strain>
    </source>
</reference>
<dbReference type="SUPFAM" id="SSF55729">
    <property type="entry name" value="Acyl-CoA N-acyltransferases (Nat)"/>
    <property type="match status" value="1"/>
</dbReference>
<dbReference type="GO" id="GO:0016747">
    <property type="term" value="F:acyltransferase activity, transferring groups other than amino-acyl groups"/>
    <property type="evidence" value="ECO:0007669"/>
    <property type="project" value="InterPro"/>
</dbReference>
<dbReference type="OrthoDB" id="9796171at2"/>
<dbReference type="Proteomes" id="UP000305881">
    <property type="component" value="Chromosome"/>
</dbReference>
<evidence type="ECO:0000256" key="2">
    <source>
        <dbReference type="ARBA" id="ARBA00023315"/>
    </source>
</evidence>
<sequence>MKLSDYRIEPADYKADFKDLRAVRDSVFIIEQHIPADLEQDDKDPHSHHVIARDNHHNPVGTGRLTPEGHIGRIAVLHQWRNQDVGQSLLRALIERAQKQGLTQVTLDTPTSASGFFQKFGFVGEGKVFSVAGNEFQRMSMTLTPLAKRTRPSAKPRKPSVPTEKLDNLEAHLESAIRLIAEARRQICIYTRDLEHVLYGHNDVVEAFRQFAINSRDGCVQIIVQDTFTARGKPHPLIDLAQRLPSSFQFRTPVEREDLQYSSTFLINDRDGYLFRLSAERYQGEWSPNHPARKRQLYEEFDRIWQRSRPCTEFRALGI</sequence>
<dbReference type="PROSITE" id="PS51186">
    <property type="entry name" value="GNAT"/>
    <property type="match status" value="1"/>
</dbReference>
<dbReference type="EMBL" id="CP035467">
    <property type="protein sequence ID" value="QCW81188.1"/>
    <property type="molecule type" value="Genomic_DNA"/>
</dbReference>
<dbReference type="Gene3D" id="3.40.630.30">
    <property type="match status" value="1"/>
</dbReference>
<organism evidence="4 5">
    <name type="scientific">Methylotuvimicrobium buryatense</name>
    <name type="common">Methylomicrobium buryatense</name>
    <dbReference type="NCBI Taxonomy" id="95641"/>
    <lineage>
        <taxon>Bacteria</taxon>
        <taxon>Pseudomonadati</taxon>
        <taxon>Pseudomonadota</taxon>
        <taxon>Gammaproteobacteria</taxon>
        <taxon>Methylococcales</taxon>
        <taxon>Methylococcaceae</taxon>
        <taxon>Methylotuvimicrobium</taxon>
    </lineage>
</organism>
<evidence type="ECO:0000313" key="4">
    <source>
        <dbReference type="EMBL" id="QCW81188.1"/>
    </source>
</evidence>
<dbReference type="Pfam" id="PF25559">
    <property type="entry name" value="DUF7931"/>
    <property type="match status" value="1"/>
</dbReference>
<evidence type="ECO:0000259" key="3">
    <source>
        <dbReference type="PROSITE" id="PS51186"/>
    </source>
</evidence>
<dbReference type="STRING" id="675511.GCA_000341735_02569"/>
<keyword evidence="5" id="KW-1185">Reference proteome</keyword>
<feature type="domain" description="N-acetyltransferase" evidence="3">
    <location>
        <begin position="6"/>
        <end position="144"/>
    </location>
</feature>
<dbReference type="RefSeq" id="WP_017841073.1">
    <property type="nucleotide sequence ID" value="NZ_CP035467.1"/>
</dbReference>
<dbReference type="CDD" id="cd04301">
    <property type="entry name" value="NAT_SF"/>
    <property type="match status" value="1"/>
</dbReference>
<dbReference type="PANTHER" id="PTHR43877">
    <property type="entry name" value="AMINOALKYLPHOSPHONATE N-ACETYLTRANSFERASE-RELATED-RELATED"/>
    <property type="match status" value="1"/>
</dbReference>
<name>A0A4P9UJE3_METBY</name>
<dbReference type="AlphaFoldDB" id="A0A4P9UJE3"/>
<gene>
    <name evidence="4" type="ORF">EQU24_02165</name>
</gene>
<keyword evidence="2" id="KW-0012">Acyltransferase</keyword>
<evidence type="ECO:0000313" key="5">
    <source>
        <dbReference type="Proteomes" id="UP000305881"/>
    </source>
</evidence>
<dbReference type="InterPro" id="IPR000182">
    <property type="entry name" value="GNAT_dom"/>
</dbReference>
<keyword evidence="1" id="KW-0808">Transferase</keyword>
<evidence type="ECO:0000256" key="1">
    <source>
        <dbReference type="ARBA" id="ARBA00022679"/>
    </source>
</evidence>
<dbReference type="KEGG" id="mbur:EQU24_02165"/>
<protein>
    <submittedName>
        <fullName evidence="4">GNAT family N-acetyltransferase</fullName>
    </submittedName>
</protein>
<dbReference type="Pfam" id="PF13673">
    <property type="entry name" value="Acetyltransf_10"/>
    <property type="match status" value="1"/>
</dbReference>
<dbReference type="InterPro" id="IPR050832">
    <property type="entry name" value="Bact_Acetyltransf"/>
</dbReference>
<accession>A0A4P9UJE3</accession>
<dbReference type="InterPro" id="IPR016181">
    <property type="entry name" value="Acyl_CoA_acyltransferase"/>
</dbReference>
<proteinExistence type="predicted"/>
<dbReference type="InterPro" id="IPR057691">
    <property type="entry name" value="DUF7931"/>
</dbReference>